<dbReference type="SUPFAM" id="SSF89807">
    <property type="entry name" value="Dodecin-like"/>
    <property type="match status" value="1"/>
</dbReference>
<sequence length="71" mass="7802">MADSVYRVTEVIGTSSESWEAAARTAVATAANTVRDLRVAEVTREDVTIENGQITSYRVRLSISFKYDTGD</sequence>
<reference evidence="1 2" key="1">
    <citation type="journal article" date="2018" name="J. Microbiol.">
        <title>Baekduia soli gen. nov., sp. nov., a novel bacterium isolated from the soil of Baekdu Mountain and proposal of a novel family name, Baekduiaceae fam. nov.</title>
        <authorList>
            <person name="An D.S."/>
            <person name="Siddiqi M.Z."/>
            <person name="Kim K.H."/>
            <person name="Yu H.S."/>
            <person name="Im W.T."/>
        </authorList>
    </citation>
    <scope>NUCLEOTIDE SEQUENCE [LARGE SCALE GENOMIC DNA]</scope>
    <source>
        <strain evidence="1 2">BR7-21</strain>
    </source>
</reference>
<dbReference type="Gene3D" id="3.30.1660.10">
    <property type="entry name" value="Flavin-binding protein dodecin"/>
    <property type="match status" value="1"/>
</dbReference>
<gene>
    <name evidence="1" type="ORF">FSW04_16105</name>
</gene>
<keyword evidence="2" id="KW-1185">Reference proteome</keyword>
<dbReference type="RefSeq" id="WP_146921047.1">
    <property type="nucleotide sequence ID" value="NZ_CP042430.1"/>
</dbReference>
<evidence type="ECO:0000313" key="1">
    <source>
        <dbReference type="EMBL" id="QEC48945.1"/>
    </source>
</evidence>
<accession>A0A5B8U7P5</accession>
<dbReference type="InterPro" id="IPR036694">
    <property type="entry name" value="Dodecin-like_sf"/>
</dbReference>
<dbReference type="AlphaFoldDB" id="A0A5B8U7P5"/>
<dbReference type="PANTHER" id="PTHR39324:SF1">
    <property type="entry name" value="CALCIUM DODECIN"/>
    <property type="match status" value="1"/>
</dbReference>
<organism evidence="1 2">
    <name type="scientific">Baekduia soli</name>
    <dbReference type="NCBI Taxonomy" id="496014"/>
    <lineage>
        <taxon>Bacteria</taxon>
        <taxon>Bacillati</taxon>
        <taxon>Actinomycetota</taxon>
        <taxon>Thermoleophilia</taxon>
        <taxon>Solirubrobacterales</taxon>
        <taxon>Baekduiaceae</taxon>
        <taxon>Baekduia</taxon>
    </lineage>
</organism>
<dbReference type="EMBL" id="CP042430">
    <property type="protein sequence ID" value="QEC48945.1"/>
    <property type="molecule type" value="Genomic_DNA"/>
</dbReference>
<dbReference type="PANTHER" id="PTHR39324">
    <property type="entry name" value="CALCIUM DODECIN"/>
    <property type="match status" value="1"/>
</dbReference>
<dbReference type="OrthoDB" id="9805889at2"/>
<proteinExistence type="predicted"/>
<evidence type="ECO:0000313" key="2">
    <source>
        <dbReference type="Proteomes" id="UP000321805"/>
    </source>
</evidence>
<dbReference type="InterPro" id="IPR025543">
    <property type="entry name" value="Dodecin-like"/>
</dbReference>
<dbReference type="Proteomes" id="UP000321805">
    <property type="component" value="Chromosome"/>
</dbReference>
<name>A0A5B8U7P5_9ACTN</name>
<dbReference type="Pfam" id="PF07311">
    <property type="entry name" value="Dodecin"/>
    <property type="match status" value="1"/>
</dbReference>
<dbReference type="KEGG" id="bsol:FSW04_16105"/>
<dbReference type="InterPro" id="IPR009923">
    <property type="entry name" value="Dodecin"/>
</dbReference>
<protein>
    <submittedName>
        <fullName evidence="1">Dodecin domain-containing protein</fullName>
    </submittedName>
</protein>